<name>Q6YTD9_ORYSJ</name>
<feature type="region of interest" description="Disordered" evidence="1">
    <location>
        <begin position="90"/>
        <end position="132"/>
    </location>
</feature>
<evidence type="ECO:0000313" key="2">
    <source>
        <dbReference type="EMBL" id="BAD17670.1"/>
    </source>
</evidence>
<evidence type="ECO:0000256" key="1">
    <source>
        <dbReference type="SAM" id="MobiDB-lite"/>
    </source>
</evidence>
<sequence>MTAEDVDVSEKFKSANVLAVPLQAVPVLSNLSDPSPPPPTPPPPPPPPWEGEERRWRELPLLDPPAAATAVGSAAGGRLERVEGAAATTLRSVRGRRQPAATAAVSTEGEEEGAREARQGRGSGRRRGWRDSVEVAAATTARGEGGRAPPQLLVWEGEGATTAAAAARWGRSPLLWGEAAVIAFRFERERGGSGRVGGGK</sequence>
<protein>
    <submittedName>
        <fullName evidence="3">Uncharacterized protein</fullName>
    </submittedName>
</protein>
<reference evidence="2" key="1">
    <citation type="submission" date="2002-10" db="EMBL/GenBank/DDBJ databases">
        <title>Oryza sativa nipponbare(GA3) genomic DNA, chromosome 2, BAC clone:OSJNBa0008E01.</title>
        <authorList>
            <person name="Sasaki T."/>
            <person name="Matsumoto T."/>
            <person name="Katayose Y."/>
        </authorList>
    </citation>
    <scope>NUCLEOTIDE SEQUENCE</scope>
</reference>
<reference evidence="4" key="4">
    <citation type="journal article" date="2008" name="Nucleic Acids Res.">
        <title>The rice annotation project database (RAP-DB): 2008 update.</title>
        <authorList>
            <consortium name="The rice annotation project (RAP)"/>
        </authorList>
    </citation>
    <scope>GENOME REANNOTATION</scope>
    <source>
        <strain evidence="4">cv. Nipponbare</strain>
    </source>
</reference>
<feature type="compositionally biased region" description="Pro residues" evidence="1">
    <location>
        <begin position="34"/>
        <end position="49"/>
    </location>
</feature>
<reference evidence="4" key="3">
    <citation type="journal article" date="2005" name="Nature">
        <title>The map-based sequence of the rice genome.</title>
        <authorList>
            <consortium name="International rice genome sequencing project (IRGSP)"/>
            <person name="Matsumoto T."/>
            <person name="Wu J."/>
            <person name="Kanamori H."/>
            <person name="Katayose Y."/>
            <person name="Fujisawa M."/>
            <person name="Namiki N."/>
            <person name="Mizuno H."/>
            <person name="Yamamoto K."/>
            <person name="Antonio B.A."/>
            <person name="Baba T."/>
            <person name="Sakata K."/>
            <person name="Nagamura Y."/>
            <person name="Aoki H."/>
            <person name="Arikawa K."/>
            <person name="Arita K."/>
            <person name="Bito T."/>
            <person name="Chiden Y."/>
            <person name="Fujitsuka N."/>
            <person name="Fukunaka R."/>
            <person name="Hamada M."/>
            <person name="Harada C."/>
            <person name="Hayashi A."/>
            <person name="Hijishita S."/>
            <person name="Honda M."/>
            <person name="Hosokawa S."/>
            <person name="Ichikawa Y."/>
            <person name="Idonuma A."/>
            <person name="Iijima M."/>
            <person name="Ikeda M."/>
            <person name="Ikeno M."/>
            <person name="Ito K."/>
            <person name="Ito S."/>
            <person name="Ito T."/>
            <person name="Ito Y."/>
            <person name="Ito Y."/>
            <person name="Iwabuchi A."/>
            <person name="Kamiya K."/>
            <person name="Karasawa W."/>
            <person name="Kurita K."/>
            <person name="Katagiri S."/>
            <person name="Kikuta A."/>
            <person name="Kobayashi H."/>
            <person name="Kobayashi N."/>
            <person name="Machita K."/>
            <person name="Maehara T."/>
            <person name="Masukawa M."/>
            <person name="Mizubayashi T."/>
            <person name="Mukai Y."/>
            <person name="Nagasaki H."/>
            <person name="Nagata Y."/>
            <person name="Naito S."/>
            <person name="Nakashima M."/>
            <person name="Nakama Y."/>
            <person name="Nakamichi Y."/>
            <person name="Nakamura M."/>
            <person name="Meguro A."/>
            <person name="Negishi M."/>
            <person name="Ohta I."/>
            <person name="Ohta T."/>
            <person name="Okamoto M."/>
            <person name="Ono N."/>
            <person name="Saji S."/>
            <person name="Sakaguchi M."/>
            <person name="Sakai K."/>
            <person name="Shibata M."/>
            <person name="Shimokawa T."/>
            <person name="Song J."/>
            <person name="Takazaki Y."/>
            <person name="Terasawa K."/>
            <person name="Tsugane M."/>
            <person name="Tsuji K."/>
            <person name="Ueda S."/>
            <person name="Waki K."/>
            <person name="Yamagata H."/>
            <person name="Yamamoto M."/>
            <person name="Yamamoto S."/>
            <person name="Yamane H."/>
            <person name="Yoshiki S."/>
            <person name="Yoshihara R."/>
            <person name="Yukawa K."/>
            <person name="Zhong H."/>
            <person name="Yano M."/>
            <person name="Yuan Q."/>
            <person name="Ouyang S."/>
            <person name="Liu J."/>
            <person name="Jones K.M."/>
            <person name="Gansberger K."/>
            <person name="Moffat K."/>
            <person name="Hill J."/>
            <person name="Bera J."/>
            <person name="Fadrosh D."/>
            <person name="Jin S."/>
            <person name="Johri S."/>
            <person name="Kim M."/>
            <person name="Overton L."/>
            <person name="Reardon M."/>
            <person name="Tsitrin T."/>
            <person name="Vuong H."/>
            <person name="Weaver B."/>
            <person name="Ciecko A."/>
            <person name="Tallon L."/>
            <person name="Jackson J."/>
            <person name="Pai G."/>
            <person name="Aken S.V."/>
            <person name="Utterback T."/>
            <person name="Reidmuller S."/>
            <person name="Feldblyum T."/>
            <person name="Hsiao J."/>
            <person name="Zismann V."/>
            <person name="Iobst S."/>
            <person name="de Vazeille A.R."/>
            <person name="Buell C.R."/>
            <person name="Ying K."/>
            <person name="Li Y."/>
            <person name="Lu T."/>
            <person name="Huang Y."/>
            <person name="Zhao Q."/>
            <person name="Feng Q."/>
            <person name="Zhang L."/>
            <person name="Zhu J."/>
            <person name="Weng Q."/>
            <person name="Mu J."/>
            <person name="Lu Y."/>
            <person name="Fan D."/>
            <person name="Liu Y."/>
            <person name="Guan J."/>
            <person name="Zhang Y."/>
            <person name="Yu S."/>
            <person name="Liu X."/>
            <person name="Zhang Y."/>
            <person name="Hong G."/>
            <person name="Han B."/>
            <person name="Choisne N."/>
            <person name="Demange N."/>
            <person name="Orjeda G."/>
            <person name="Samain S."/>
            <person name="Cattolico L."/>
            <person name="Pelletier E."/>
            <person name="Couloux A."/>
            <person name="Segurens B."/>
            <person name="Wincker P."/>
            <person name="D'Hont A."/>
            <person name="Scarpelli C."/>
            <person name="Weissenbach J."/>
            <person name="Salanoubat M."/>
            <person name="Quetier F."/>
            <person name="Yu Y."/>
            <person name="Kim H.R."/>
            <person name="Rambo T."/>
            <person name="Currie J."/>
            <person name="Collura K."/>
            <person name="Luo M."/>
            <person name="Yang T."/>
            <person name="Ammiraju J.S.S."/>
            <person name="Engler F."/>
            <person name="Soderlund C."/>
            <person name="Wing R.A."/>
            <person name="Palmer L.E."/>
            <person name="de la Bastide M."/>
            <person name="Spiegel L."/>
            <person name="Nascimento L."/>
            <person name="Zutavern T."/>
            <person name="O'Shaughnessy A."/>
            <person name="Dike S."/>
            <person name="Dedhia N."/>
            <person name="Preston R."/>
            <person name="Balija V."/>
            <person name="McCombie W.R."/>
            <person name="Chow T."/>
            <person name="Chen H."/>
            <person name="Chung M."/>
            <person name="Chen C."/>
            <person name="Shaw J."/>
            <person name="Wu H."/>
            <person name="Hsiao K."/>
            <person name="Chao Y."/>
            <person name="Chu M."/>
            <person name="Cheng C."/>
            <person name="Hour A."/>
            <person name="Lee P."/>
            <person name="Lin S."/>
            <person name="Lin Y."/>
            <person name="Liou J."/>
            <person name="Liu S."/>
            <person name="Hsing Y."/>
            <person name="Raghuvanshi S."/>
            <person name="Mohanty A."/>
            <person name="Bharti A.K."/>
            <person name="Gaur A."/>
            <person name="Gupta V."/>
            <person name="Kumar D."/>
            <person name="Ravi V."/>
            <person name="Vij S."/>
            <person name="Kapur A."/>
            <person name="Khurana P."/>
            <person name="Khurana P."/>
            <person name="Khurana J.P."/>
            <person name="Tyagi A.K."/>
            <person name="Gaikwad K."/>
            <person name="Singh A."/>
            <person name="Dalal V."/>
            <person name="Srivastava S."/>
            <person name="Dixit A."/>
            <person name="Pal A.K."/>
            <person name="Ghazi I.A."/>
            <person name="Yadav M."/>
            <person name="Pandit A."/>
            <person name="Bhargava A."/>
            <person name="Sureshbabu K."/>
            <person name="Batra K."/>
            <person name="Sharma T.R."/>
            <person name="Mohapatra T."/>
            <person name="Singh N.K."/>
            <person name="Messing J."/>
            <person name="Nelson A.B."/>
            <person name="Fuks G."/>
            <person name="Kavchok S."/>
            <person name="Keizer G."/>
            <person name="Linton E."/>
            <person name="Llaca V."/>
            <person name="Song R."/>
            <person name="Tanyolac B."/>
            <person name="Young S."/>
            <person name="Ho-Il K."/>
            <person name="Hahn J.H."/>
            <person name="Sangsakoo G."/>
            <person name="Vanavichit A."/>
            <person name="de Mattos Luiz.A.T."/>
            <person name="Zimmer P.D."/>
            <person name="Malone G."/>
            <person name="Dellagostin O."/>
            <person name="de Oliveira A.C."/>
            <person name="Bevan M."/>
            <person name="Bancroft I."/>
            <person name="Minx P."/>
            <person name="Cordum H."/>
            <person name="Wilson R."/>
            <person name="Cheng Z."/>
            <person name="Jin W."/>
            <person name="Jiang J."/>
            <person name="Leong S.A."/>
            <person name="Iwama H."/>
            <person name="Gojobori T."/>
            <person name="Itoh T."/>
            <person name="Niimura Y."/>
            <person name="Fujii Y."/>
            <person name="Habara T."/>
            <person name="Sakai H."/>
            <person name="Sato Y."/>
            <person name="Wilson G."/>
            <person name="Kumar K."/>
            <person name="McCouch S."/>
            <person name="Juretic N."/>
            <person name="Hoen D."/>
            <person name="Wright S."/>
            <person name="Bruskiewich R."/>
            <person name="Bureau T."/>
            <person name="Miyao A."/>
            <person name="Hirochika H."/>
            <person name="Nishikawa T."/>
            <person name="Kadowaki K."/>
            <person name="Sugiura M."/>
            <person name="Burr B."/>
            <person name="Sasaki T."/>
        </authorList>
    </citation>
    <scope>NUCLEOTIDE SEQUENCE [LARGE SCALE GENOMIC DNA]</scope>
    <source>
        <strain evidence="4">cv. Nipponbare</strain>
    </source>
</reference>
<gene>
    <name evidence="2" type="ORF">OSJNBa0008E01.20</name>
    <name evidence="3" type="ORF">P0025F02.49</name>
</gene>
<evidence type="ECO:0000313" key="3">
    <source>
        <dbReference type="EMBL" id="BAD17798.1"/>
    </source>
</evidence>
<evidence type="ECO:0000313" key="4">
    <source>
        <dbReference type="Proteomes" id="UP000000763"/>
    </source>
</evidence>
<dbReference type="EMBL" id="AP006069">
    <property type="protein sequence ID" value="BAD17798.1"/>
    <property type="molecule type" value="Genomic_DNA"/>
</dbReference>
<accession>Q6YTD9</accession>
<dbReference type="Proteomes" id="UP000000763">
    <property type="component" value="Chromosome 2"/>
</dbReference>
<dbReference type="EMBL" id="AP005835">
    <property type="protein sequence ID" value="BAD17670.1"/>
    <property type="molecule type" value="Genomic_DNA"/>
</dbReference>
<dbReference type="AlphaFoldDB" id="Q6YTD9"/>
<organism evidence="3 4">
    <name type="scientific">Oryza sativa subsp. japonica</name>
    <name type="common">Rice</name>
    <dbReference type="NCBI Taxonomy" id="39947"/>
    <lineage>
        <taxon>Eukaryota</taxon>
        <taxon>Viridiplantae</taxon>
        <taxon>Streptophyta</taxon>
        <taxon>Embryophyta</taxon>
        <taxon>Tracheophyta</taxon>
        <taxon>Spermatophyta</taxon>
        <taxon>Magnoliopsida</taxon>
        <taxon>Liliopsida</taxon>
        <taxon>Poales</taxon>
        <taxon>Poaceae</taxon>
        <taxon>BOP clade</taxon>
        <taxon>Oryzoideae</taxon>
        <taxon>Oryzeae</taxon>
        <taxon>Oryzinae</taxon>
        <taxon>Oryza</taxon>
        <taxon>Oryza sativa</taxon>
    </lineage>
</organism>
<proteinExistence type="predicted"/>
<reference evidence="3" key="2">
    <citation type="submission" date="2002-12" db="EMBL/GenBank/DDBJ databases">
        <title>Oryza sativa nipponbare(GA3) genomic DNA, chromosome 2, PAC clone:P0025F02.</title>
        <authorList>
            <person name="Sasaki T."/>
            <person name="Matsumoto T."/>
            <person name="Katayose Y."/>
        </authorList>
    </citation>
    <scope>NUCLEOTIDE SEQUENCE</scope>
</reference>
<feature type="region of interest" description="Disordered" evidence="1">
    <location>
        <begin position="28"/>
        <end position="54"/>
    </location>
</feature>